<name>A0A2U2X1Z9_9FLAO</name>
<dbReference type="AlphaFoldDB" id="A0A2U2X1Z9"/>
<dbReference type="OrthoDB" id="9765926at2"/>
<dbReference type="EMBL" id="QFRI01000004">
    <property type="protein sequence ID" value="PWH81790.1"/>
    <property type="molecule type" value="Genomic_DNA"/>
</dbReference>
<protein>
    <recommendedName>
        <fullName evidence="3">T9SS type B sorting domain-containing protein</fullName>
    </recommendedName>
</protein>
<dbReference type="SUPFAM" id="SSF50939">
    <property type="entry name" value="Sialidases"/>
    <property type="match status" value="1"/>
</dbReference>
<reference evidence="2" key="3">
    <citation type="submission" date="2018-05" db="EMBL/GenBank/DDBJ databases">
        <authorList>
            <person name="Lu D."/>
        </authorList>
    </citation>
    <scope>NUCLEOTIDE SEQUENCE [LARGE SCALE GENOMIC DNA]</scope>
    <source>
        <strain evidence="2">ZY111</strain>
    </source>
</reference>
<dbReference type="Pfam" id="PF13585">
    <property type="entry name" value="CHU_C"/>
    <property type="match status" value="1"/>
</dbReference>
<dbReference type="NCBIfam" id="TIGR04131">
    <property type="entry name" value="Bac_Flav_CTERM"/>
    <property type="match status" value="1"/>
</dbReference>
<dbReference type="InterPro" id="IPR026341">
    <property type="entry name" value="T9SS_type_B"/>
</dbReference>
<evidence type="ECO:0000313" key="1">
    <source>
        <dbReference type="EMBL" id="PWH81790.1"/>
    </source>
</evidence>
<comment type="caution">
    <text evidence="1">The sequence shown here is derived from an EMBL/GenBank/DDBJ whole genome shotgun (WGS) entry which is preliminary data.</text>
</comment>
<dbReference type="InterPro" id="IPR036278">
    <property type="entry name" value="Sialidase_sf"/>
</dbReference>
<evidence type="ECO:0000313" key="2">
    <source>
        <dbReference type="Proteomes" id="UP000245375"/>
    </source>
</evidence>
<accession>A0A2U2X1Z9</accession>
<dbReference type="Proteomes" id="UP000245375">
    <property type="component" value="Unassembled WGS sequence"/>
</dbReference>
<dbReference type="CDD" id="cd15482">
    <property type="entry name" value="Sialidase_non-viral"/>
    <property type="match status" value="1"/>
</dbReference>
<proteinExistence type="predicted"/>
<organism evidence="1 2">
    <name type="scientific">Algibacter marinivivus</name>
    <dbReference type="NCBI Taxonomy" id="2100723"/>
    <lineage>
        <taxon>Bacteria</taxon>
        <taxon>Pseudomonadati</taxon>
        <taxon>Bacteroidota</taxon>
        <taxon>Flavobacteriia</taxon>
        <taxon>Flavobacteriales</taxon>
        <taxon>Flavobacteriaceae</taxon>
        <taxon>Algibacter</taxon>
    </lineage>
</organism>
<evidence type="ECO:0008006" key="3">
    <source>
        <dbReference type="Google" id="ProtNLM"/>
    </source>
</evidence>
<reference evidence="2" key="1">
    <citation type="submission" date="2018-05" db="EMBL/GenBank/DDBJ databases">
        <title>Algibacter marinivivus sp. nov., isolated from sample around a algae.</title>
        <authorList>
            <person name="Lu D."/>
        </authorList>
    </citation>
    <scope>NUCLEOTIDE SEQUENCE [LARGE SCALE GENOMIC DNA]</scope>
    <source>
        <strain evidence="2">ZY111</strain>
    </source>
</reference>
<keyword evidence="2" id="KW-1185">Reference proteome</keyword>
<gene>
    <name evidence="1" type="ORF">DIS18_14020</name>
</gene>
<dbReference type="RefSeq" id="WP_109353711.1">
    <property type="nucleotide sequence ID" value="NZ_QFRI01000004.1"/>
</dbReference>
<sequence length="809" mass="87516">MLSFTKGHIIILVLFLTLFDVANSQTPLYSGVMVSEVGAVNNIGNANTSRNVYVSNDGIIYVVYTGSNGIKVSRSINRGQSFLAPVTVSVFDAEPEIVVNDAGIVFVSWVESGNILFSRSIDQGNTFSSPVIIGPGSFSVHLSVFGNNVYATDKFGREIYSNVNNGLGIFNRVTLTRRVFADVRTDQNGILYVPSDNPRLYLSESTDEGQSFSSITLSPQGTVFFSSYALSDGPCGTFIFAGGGGTNSIVGYKIDVSDGTSAVVNLGENANFQGRTLFADSRGTLIDGYQNTIGELVMQVSNDQGQNFDSPIVIATGDSHNITINPFYNDVVVVYEEGGQVYVSIYDNLLKSVTILEASLPPVRCTDRTFDLHYTLSGTFASNTLFEAYLSDASGSFENQTLIGSVLSNSDGVISCTVPNNIVVGNGYRIQIQSLIDCTQSNSAPLEIINPPSATVSSISPICFGEDAVFTITGTPNSEVHYSGVVSTSSNPIVLDSTGEAIITVSSPTINQTINLDSVNDSRGGCSTVLSSTSAIIVNPLPILSLDEQYIICVNVNGTEVLPTPIIDTFLDSSNYSFEWFLNENVLPLFNNQSAITPTQAGIYRVEVTDNTTGCTAINNVTTVYESSPPIISANIVTSAFAKRHIIEVEANNNISTNSISEYEFSINNGPWELGDGSPGSNYTFTFNQGILIGVNTIKVRDVIGCGEEEIEVIVMDYPPFFTPNNDGAYDTWNIIAPRTPINYLATAQIFIYNRYGKLLKQLDPKGSGWDGIFNGRLLPNDDYWFVVNFIDPLDNQSRQFKAHFALKR</sequence>
<reference evidence="1 2" key="2">
    <citation type="submission" date="2018-05" db="EMBL/GenBank/DDBJ databases">
        <title>Algibacter marinivivus sp. nov., isolated from sample around a algae.</title>
        <authorList>
            <person name="Zhong X."/>
        </authorList>
    </citation>
    <scope>NUCLEOTIDE SEQUENCE [LARGE SCALE GENOMIC DNA]</scope>
    <source>
        <strain evidence="1 2">ZY111</strain>
    </source>
</reference>